<dbReference type="AlphaFoldDB" id="A0A841CJD4"/>
<dbReference type="GO" id="GO:0005829">
    <property type="term" value="C:cytosol"/>
    <property type="evidence" value="ECO:0007669"/>
    <property type="project" value="TreeGrafter"/>
</dbReference>
<name>A0A841CJD4_9PSEU</name>
<dbReference type="SUPFAM" id="SSF52151">
    <property type="entry name" value="FabD/lysophospholipase-like"/>
    <property type="match status" value="1"/>
</dbReference>
<sequence length="484" mass="51453">MKPRYTFLFPGQGSYLPGLFGNLVDHYPLITATLSTMDEVAAAAGRAPVSPMLLDTGSPTLQELVDQDPPALHLAIFAASVTAFRLLAEECGVSPDLLLGHSFGELTALTAAGALSIEDGAYLVAQRDESLRRSAAPRGGLVAVNCGARRARALLDALAEWRLSIAADNRPDQVVISGPDEELARLGDAARALGLTATRLRIPFPFHNRIMLDAADDFAARAADVPKRVPRLPVYSSLLGRHVEDIADVERVIAGHLVMQVRFLAAAREVHADGIRRFVESGPKGVLADLVDRIFPDAVAVAPFRQRADQRVLLSAVERLLAGRNGDRAPERIPVTSGNTRAGTVRARPAPEPGRRSAEPTPIRSAPAVSAPAAVRPEPTRTAVPEEQPTGTGADGDTVFATVRGLYADLLGYPPDAFQPDADLEADLGVDSIKQTEAFARALEHFGLSTSETKVRLTNYPTLAAVADLLVDLRAGREPAGTAT</sequence>
<comment type="catalytic activity">
    <reaction evidence="4">
        <text>holo-[ACP] + malonyl-CoA = malonyl-[ACP] + CoA</text>
        <dbReference type="Rhea" id="RHEA:41792"/>
        <dbReference type="Rhea" id="RHEA-COMP:9623"/>
        <dbReference type="Rhea" id="RHEA-COMP:9685"/>
        <dbReference type="ChEBI" id="CHEBI:57287"/>
        <dbReference type="ChEBI" id="CHEBI:57384"/>
        <dbReference type="ChEBI" id="CHEBI:64479"/>
        <dbReference type="ChEBI" id="CHEBI:78449"/>
        <dbReference type="EC" id="2.3.1.39"/>
    </reaction>
</comment>
<dbReference type="InterPro" id="IPR036736">
    <property type="entry name" value="ACP-like_sf"/>
</dbReference>
<keyword evidence="8" id="KW-1185">Reference proteome</keyword>
<evidence type="ECO:0000256" key="2">
    <source>
        <dbReference type="ARBA" id="ARBA00022679"/>
    </source>
</evidence>
<dbReference type="EMBL" id="JACHJN010000005">
    <property type="protein sequence ID" value="MBB5957170.1"/>
    <property type="molecule type" value="Genomic_DNA"/>
</dbReference>
<feature type="compositionally biased region" description="Low complexity" evidence="5">
    <location>
        <begin position="364"/>
        <end position="377"/>
    </location>
</feature>
<comment type="caution">
    <text evidence="7">The sequence shown here is derived from an EMBL/GenBank/DDBJ whole genome shotgun (WGS) entry which is preliminary data.</text>
</comment>
<dbReference type="Proteomes" id="UP000547510">
    <property type="component" value="Unassembled WGS sequence"/>
</dbReference>
<keyword evidence="2 7" id="KW-0808">Transferase</keyword>
<dbReference type="Pfam" id="PF00698">
    <property type="entry name" value="Acyl_transf_1"/>
    <property type="match status" value="1"/>
</dbReference>
<proteinExistence type="predicted"/>
<protein>
    <recommendedName>
        <fullName evidence="1">[acyl-carrier-protein] S-malonyltransferase</fullName>
        <ecNumber evidence="1">2.3.1.39</ecNumber>
    </recommendedName>
</protein>
<gene>
    <name evidence="7" type="ORF">FHS29_003763</name>
</gene>
<feature type="domain" description="Carrier" evidence="6">
    <location>
        <begin position="397"/>
        <end position="474"/>
    </location>
</feature>
<evidence type="ECO:0000256" key="3">
    <source>
        <dbReference type="ARBA" id="ARBA00023315"/>
    </source>
</evidence>
<dbReference type="PANTHER" id="PTHR42681">
    <property type="entry name" value="MALONYL-COA-ACYL CARRIER PROTEIN TRANSACYLASE, MITOCHONDRIAL"/>
    <property type="match status" value="1"/>
</dbReference>
<keyword evidence="3" id="KW-0012">Acyltransferase</keyword>
<dbReference type="PANTHER" id="PTHR42681:SF1">
    <property type="entry name" value="MALONYL-COA-ACYL CARRIER PROTEIN TRANSACYLASE, MITOCHONDRIAL"/>
    <property type="match status" value="1"/>
</dbReference>
<dbReference type="Gene3D" id="1.10.1200.10">
    <property type="entry name" value="ACP-like"/>
    <property type="match status" value="1"/>
</dbReference>
<evidence type="ECO:0000256" key="1">
    <source>
        <dbReference type="ARBA" id="ARBA00013258"/>
    </source>
</evidence>
<dbReference type="EC" id="2.3.1.39" evidence="1"/>
<evidence type="ECO:0000256" key="4">
    <source>
        <dbReference type="ARBA" id="ARBA00048462"/>
    </source>
</evidence>
<dbReference type="SMART" id="SM00827">
    <property type="entry name" value="PKS_AT"/>
    <property type="match status" value="1"/>
</dbReference>
<dbReference type="InterPro" id="IPR014043">
    <property type="entry name" value="Acyl_transferase_dom"/>
</dbReference>
<dbReference type="Gene3D" id="3.40.366.10">
    <property type="entry name" value="Malonyl-Coenzyme A Acyl Carrier Protein, domain 2"/>
    <property type="match status" value="1"/>
</dbReference>
<dbReference type="RefSeq" id="WP_184691989.1">
    <property type="nucleotide sequence ID" value="NZ_JACHJN010000005.1"/>
</dbReference>
<dbReference type="Pfam" id="PF00550">
    <property type="entry name" value="PP-binding"/>
    <property type="match status" value="1"/>
</dbReference>
<dbReference type="InterPro" id="IPR050858">
    <property type="entry name" value="Mal-CoA-ACP_Trans/PKS_FabD"/>
</dbReference>
<dbReference type="SUPFAM" id="SSF47336">
    <property type="entry name" value="ACP-like"/>
    <property type="match status" value="1"/>
</dbReference>
<evidence type="ECO:0000313" key="8">
    <source>
        <dbReference type="Proteomes" id="UP000547510"/>
    </source>
</evidence>
<reference evidence="7 8" key="1">
    <citation type="submission" date="2020-08" db="EMBL/GenBank/DDBJ databases">
        <title>Genomic Encyclopedia of Type Strains, Phase III (KMG-III): the genomes of soil and plant-associated and newly described type strains.</title>
        <authorList>
            <person name="Whitman W."/>
        </authorList>
    </citation>
    <scope>NUCLEOTIDE SEQUENCE [LARGE SCALE GENOMIC DNA]</scope>
    <source>
        <strain evidence="7 8">CECT 8640</strain>
    </source>
</reference>
<accession>A0A841CJD4</accession>
<dbReference type="SUPFAM" id="SSF55048">
    <property type="entry name" value="Probable ACP-binding domain of malonyl-CoA ACP transacylase"/>
    <property type="match status" value="1"/>
</dbReference>
<dbReference type="InterPro" id="IPR016036">
    <property type="entry name" value="Malonyl_transacylase_ACP-bd"/>
</dbReference>
<evidence type="ECO:0000259" key="6">
    <source>
        <dbReference type="PROSITE" id="PS50075"/>
    </source>
</evidence>
<dbReference type="GO" id="GO:0006633">
    <property type="term" value="P:fatty acid biosynthetic process"/>
    <property type="evidence" value="ECO:0007669"/>
    <property type="project" value="TreeGrafter"/>
</dbReference>
<feature type="region of interest" description="Disordered" evidence="5">
    <location>
        <begin position="327"/>
        <end position="397"/>
    </location>
</feature>
<dbReference type="GO" id="GO:0004314">
    <property type="term" value="F:[acyl-carrier-protein] S-malonyltransferase activity"/>
    <property type="evidence" value="ECO:0007669"/>
    <property type="project" value="UniProtKB-EC"/>
</dbReference>
<evidence type="ECO:0000256" key="5">
    <source>
        <dbReference type="SAM" id="MobiDB-lite"/>
    </source>
</evidence>
<dbReference type="InterPro" id="IPR001227">
    <property type="entry name" value="Ac_transferase_dom_sf"/>
</dbReference>
<organism evidence="7 8">
    <name type="scientific">Saccharothrix tamanrassetensis</name>
    <dbReference type="NCBI Taxonomy" id="1051531"/>
    <lineage>
        <taxon>Bacteria</taxon>
        <taxon>Bacillati</taxon>
        <taxon>Actinomycetota</taxon>
        <taxon>Actinomycetes</taxon>
        <taxon>Pseudonocardiales</taxon>
        <taxon>Pseudonocardiaceae</taxon>
        <taxon>Saccharothrix</taxon>
    </lineage>
</organism>
<dbReference type="PROSITE" id="PS50075">
    <property type="entry name" value="CARRIER"/>
    <property type="match status" value="1"/>
</dbReference>
<dbReference type="InterPro" id="IPR016035">
    <property type="entry name" value="Acyl_Trfase/lysoPLipase"/>
</dbReference>
<dbReference type="InterPro" id="IPR009081">
    <property type="entry name" value="PP-bd_ACP"/>
</dbReference>
<evidence type="ECO:0000313" key="7">
    <source>
        <dbReference type="EMBL" id="MBB5957170.1"/>
    </source>
</evidence>